<dbReference type="Proteomes" id="UP000236161">
    <property type="component" value="Unassembled WGS sequence"/>
</dbReference>
<keyword evidence="6" id="KW-1185">Reference proteome</keyword>
<feature type="coiled-coil region" evidence="1">
    <location>
        <begin position="172"/>
        <end position="199"/>
    </location>
</feature>
<evidence type="ECO:0000259" key="4">
    <source>
        <dbReference type="Pfam" id="PF24994"/>
    </source>
</evidence>
<dbReference type="STRING" id="1088818.A0A2I0A7Z5"/>
<dbReference type="OrthoDB" id="1915848at2759"/>
<evidence type="ECO:0000256" key="1">
    <source>
        <dbReference type="SAM" id="Coils"/>
    </source>
</evidence>
<dbReference type="AlphaFoldDB" id="A0A2I0A7Z5"/>
<gene>
    <name evidence="5" type="ORF">AXF42_Ash003036</name>
</gene>
<feature type="region of interest" description="Disordered" evidence="2">
    <location>
        <begin position="25"/>
        <end position="49"/>
    </location>
</feature>
<dbReference type="GO" id="GO:0009959">
    <property type="term" value="P:negative gravitropism"/>
    <property type="evidence" value="ECO:0007669"/>
    <property type="project" value="InterPro"/>
</dbReference>
<protein>
    <submittedName>
        <fullName evidence="5">Uncharacterized protein</fullName>
    </submittedName>
</protein>
<dbReference type="InterPro" id="IPR040225">
    <property type="entry name" value="GIL1-like"/>
</dbReference>
<evidence type="ECO:0000313" key="6">
    <source>
        <dbReference type="Proteomes" id="UP000236161"/>
    </source>
</evidence>
<dbReference type="InterPro" id="IPR006943">
    <property type="entry name" value="DUF641_pln"/>
</dbReference>
<proteinExistence type="predicted"/>
<reference evidence="5 6" key="1">
    <citation type="journal article" date="2017" name="Nature">
        <title>The Apostasia genome and the evolution of orchids.</title>
        <authorList>
            <person name="Zhang G.Q."/>
            <person name="Liu K.W."/>
            <person name="Li Z."/>
            <person name="Lohaus R."/>
            <person name="Hsiao Y.Y."/>
            <person name="Niu S.C."/>
            <person name="Wang J.Y."/>
            <person name="Lin Y.C."/>
            <person name="Xu Q."/>
            <person name="Chen L.J."/>
            <person name="Yoshida K."/>
            <person name="Fujiwara S."/>
            <person name="Wang Z.W."/>
            <person name="Zhang Y.Q."/>
            <person name="Mitsuda N."/>
            <person name="Wang M."/>
            <person name="Liu G.H."/>
            <person name="Pecoraro L."/>
            <person name="Huang H.X."/>
            <person name="Xiao X.J."/>
            <person name="Lin M."/>
            <person name="Wu X.Y."/>
            <person name="Wu W.L."/>
            <person name="Chen Y.Y."/>
            <person name="Chang S.B."/>
            <person name="Sakamoto S."/>
            <person name="Ohme-Takagi M."/>
            <person name="Yagi M."/>
            <person name="Zeng S.J."/>
            <person name="Shen C.Y."/>
            <person name="Yeh C.M."/>
            <person name="Luo Y.B."/>
            <person name="Tsai W.C."/>
            <person name="Van de Peer Y."/>
            <person name="Liu Z.J."/>
        </authorList>
    </citation>
    <scope>NUCLEOTIDE SEQUENCE [LARGE SCALE GENOMIC DNA]</scope>
    <source>
        <strain evidence="6">cv. Shenzhen</strain>
        <tissue evidence="5">Stem</tissue>
    </source>
</reference>
<dbReference type="EMBL" id="KZ452013">
    <property type="protein sequence ID" value="PKA51669.1"/>
    <property type="molecule type" value="Genomic_DNA"/>
</dbReference>
<evidence type="ECO:0000313" key="5">
    <source>
        <dbReference type="EMBL" id="PKA51669.1"/>
    </source>
</evidence>
<feature type="domain" description="GIL1/IRKI C-terminal" evidence="4">
    <location>
        <begin position="394"/>
        <end position="452"/>
    </location>
</feature>
<dbReference type="Pfam" id="PF04859">
    <property type="entry name" value="DUF641"/>
    <property type="match status" value="1"/>
</dbReference>
<sequence>MDSARPAPPPPPGLGALAKTFTKLVRRRREAPGSGGADDGEDEVLYKPKPSGNLGDFSGVVFSASAPTGGEMQREREALIANVFAGVSAIKAAYAQLQLAQSPYDPDTIQSTDLAIINELKRLSDLKQSFLKNQHGVTGAAGAVGAAGAQIQEQRHLLKTYKITTSKLDSEVRSKDSEVVSLQSELRVAEKRCRALEARLRPGRTLAGLDGLHLSGINPIHFLTLLRSTVKSIRSFVKIMIHEMESSGWDLNAAAGAIQPDLVRRRNPNHRTFAFESYVTRLMFSDFQLQDFGIGGPVRDRLRFFEEFTELKFVKPVDCFGRESQFGKFCKEKYLGLVHPKMEASFFGHLEHRSLVSTGRGWPETDFFYGFFEMARRVWLLHCLFFSFEEKGAIFEARRGARFSEVYMESMAEEEDENAAAEGGCGSRRPVVGFTVVPGFRVGRTVIQCRVFLESRGH</sequence>
<feature type="domain" description="DUF641" evidence="3">
    <location>
        <begin position="73"/>
        <end position="199"/>
    </location>
</feature>
<name>A0A2I0A7Z5_9ASPA</name>
<dbReference type="InterPro" id="IPR056813">
    <property type="entry name" value="GIL1_IRKI_C"/>
</dbReference>
<accession>A0A2I0A7Z5</accession>
<evidence type="ECO:0000256" key="2">
    <source>
        <dbReference type="SAM" id="MobiDB-lite"/>
    </source>
</evidence>
<dbReference type="PANTHER" id="PTHR31161">
    <property type="entry name" value="PROTEIN GRAVITROPIC IN THE LIGHT 1"/>
    <property type="match status" value="1"/>
</dbReference>
<keyword evidence="1" id="KW-0175">Coiled coil</keyword>
<dbReference type="Pfam" id="PF24994">
    <property type="entry name" value="GIL1_IRKI_C"/>
    <property type="match status" value="1"/>
</dbReference>
<dbReference type="GO" id="GO:0009639">
    <property type="term" value="P:response to red or far red light"/>
    <property type="evidence" value="ECO:0007669"/>
    <property type="project" value="InterPro"/>
</dbReference>
<evidence type="ECO:0000259" key="3">
    <source>
        <dbReference type="Pfam" id="PF04859"/>
    </source>
</evidence>
<organism evidence="5 6">
    <name type="scientific">Apostasia shenzhenica</name>
    <dbReference type="NCBI Taxonomy" id="1088818"/>
    <lineage>
        <taxon>Eukaryota</taxon>
        <taxon>Viridiplantae</taxon>
        <taxon>Streptophyta</taxon>
        <taxon>Embryophyta</taxon>
        <taxon>Tracheophyta</taxon>
        <taxon>Spermatophyta</taxon>
        <taxon>Magnoliopsida</taxon>
        <taxon>Liliopsida</taxon>
        <taxon>Asparagales</taxon>
        <taxon>Orchidaceae</taxon>
        <taxon>Apostasioideae</taxon>
        <taxon>Apostasia</taxon>
    </lineage>
</organism>